<dbReference type="AlphaFoldDB" id="A0A7C2YH27"/>
<evidence type="ECO:0000313" key="1">
    <source>
        <dbReference type="EMBL" id="HEU97477.1"/>
    </source>
</evidence>
<sequence length="514" mass="55993">MKSLWIVFMLSLIFVGLTAEGITYPRQVDPSKVKEEWDPLLLIPLFSSFSNSVYTGNYAAAQENITNILISYLPESYRNVLERGASLMQQLLGQLNQTEALINQTETSINQSMFPEARKAISEARVQLSYANITYVSLLDAISVLPLGANRLSQSLSGIAEKIQLLSLTLNELEKIANSEPFIETTISITAEPLVVRWGHYLEIKGRLSASGGDPLPGRTVEVHVGDLIISTVTGEGGYYDIAYNITSYSSQLAVYAEYIPVGDDVFTYRYSKSDILNVSVIYVTPKISVNLNGTSYLPGETIMLKITSYIQTEVPFSVISAIGNYTGTLYNETEVDLKVPSYIEDGVYTINVITPPVGDIAPFVWSTNLTVHRLNLSLSFVLPQRLISGKTYIMNVETPVPCNLSVSSSAGEAKVEGSTIILQVPLLYFGKSMNVIILAVPADPSYSPVIITSSAEVINPIPIAVSITLGAVALLYIAKKLLAVSKEIAAPKLPSIPLSTEEEESSVMQGIYS</sequence>
<accession>A0A7C2YH27</accession>
<gene>
    <name evidence="1" type="ORF">ENO36_01290</name>
</gene>
<proteinExistence type="predicted"/>
<dbReference type="Proteomes" id="UP000885664">
    <property type="component" value="Unassembled WGS sequence"/>
</dbReference>
<comment type="caution">
    <text evidence="1">The sequence shown here is derived from an EMBL/GenBank/DDBJ whole genome shotgun (WGS) entry which is preliminary data.</text>
</comment>
<organism evidence="1">
    <name type="scientific">Fervidicoccus fontis</name>
    <dbReference type="NCBI Taxonomy" id="683846"/>
    <lineage>
        <taxon>Archaea</taxon>
        <taxon>Thermoproteota</taxon>
        <taxon>Thermoprotei</taxon>
        <taxon>Fervidicoccales</taxon>
        <taxon>Fervidicoccaceae</taxon>
        <taxon>Fervidicoccus</taxon>
    </lineage>
</organism>
<name>A0A7C2YH27_9CREN</name>
<protein>
    <submittedName>
        <fullName evidence="1">Uncharacterized protein</fullName>
    </submittedName>
</protein>
<dbReference type="EMBL" id="DSFE01000036">
    <property type="protein sequence ID" value="HEU97477.1"/>
    <property type="molecule type" value="Genomic_DNA"/>
</dbReference>
<reference evidence="1" key="1">
    <citation type="journal article" date="2020" name="mSystems">
        <title>Genome- and Community-Level Interaction Insights into Carbon Utilization and Element Cycling Functions of Hydrothermarchaeota in Hydrothermal Sediment.</title>
        <authorList>
            <person name="Zhou Z."/>
            <person name="Liu Y."/>
            <person name="Xu W."/>
            <person name="Pan J."/>
            <person name="Luo Z.H."/>
            <person name="Li M."/>
        </authorList>
    </citation>
    <scope>NUCLEOTIDE SEQUENCE [LARGE SCALE GENOMIC DNA]</scope>
    <source>
        <strain evidence="1">SpSt-1259</strain>
    </source>
</reference>